<accession>A0AAJ4R8E4</accession>
<name>A0AAJ4R8E4_9EURY</name>
<proteinExistence type="predicted"/>
<dbReference type="EMBL" id="RJJC01000001">
    <property type="protein sequence ID" value="RNJ26127.1"/>
    <property type="molecule type" value="Genomic_DNA"/>
</dbReference>
<dbReference type="RefSeq" id="WP_075936016.1">
    <property type="nucleotide sequence ID" value="NZ_BDJH01000002.1"/>
</dbReference>
<dbReference type="AlphaFoldDB" id="A0AAJ4R8E4"/>
<reference evidence="1 2" key="1">
    <citation type="submission" date="2018-11" db="EMBL/GenBank/DDBJ databases">
        <title>Genome sequences of Natronomonas sp. CBA1133.</title>
        <authorList>
            <person name="Roh S.W."/>
            <person name="Cha I.-T."/>
        </authorList>
    </citation>
    <scope>NUCLEOTIDE SEQUENCE [LARGE SCALE GENOMIC DNA]</scope>
    <source>
        <strain evidence="1 2">CBA1133</strain>
    </source>
</reference>
<organism evidence="1 2">
    <name type="scientific">Halosegnis longus</name>
    <dbReference type="NCBI Taxonomy" id="2216012"/>
    <lineage>
        <taxon>Archaea</taxon>
        <taxon>Methanobacteriati</taxon>
        <taxon>Methanobacteriota</taxon>
        <taxon>Stenosarchaea group</taxon>
        <taxon>Halobacteria</taxon>
        <taxon>Halobacteriales</taxon>
        <taxon>Natronomonadaceae</taxon>
        <taxon>Halosegnis</taxon>
    </lineage>
</organism>
<protein>
    <submittedName>
        <fullName evidence="1">Recombinase RecA</fullName>
    </submittedName>
</protein>
<dbReference type="InterPro" id="IPR027417">
    <property type="entry name" value="P-loop_NTPase"/>
</dbReference>
<sequence length="201" mass="21480">MSYDVSGFGEVTFSEGTSVLVSGDASQARERVYDAVAEGLADGEAAVFISTNKSPRRILDALGERIDIPAERFAIVDVSGDGDDGEIDGVSVRAVGSPGDLTGLSLAFAKQLQLLEERGAATEARVVIDSVSTLLMYADVQTVFRFLHVFTSRLDSAGLFGIFTLQPGMHDEQETNTIRTLFDSEATIEEDDIALRGSGYS</sequence>
<dbReference type="Pfam" id="PF24336">
    <property type="entry name" value="DUF7504"/>
    <property type="match status" value="1"/>
</dbReference>
<gene>
    <name evidence="1" type="ORF">Nmn1133_05130</name>
</gene>
<dbReference type="Proteomes" id="UP000270581">
    <property type="component" value="Unassembled WGS sequence"/>
</dbReference>
<dbReference type="InterPro" id="IPR055927">
    <property type="entry name" value="DUF7504"/>
</dbReference>
<keyword evidence="2" id="KW-1185">Reference proteome</keyword>
<evidence type="ECO:0000313" key="1">
    <source>
        <dbReference type="EMBL" id="RNJ26127.1"/>
    </source>
</evidence>
<comment type="caution">
    <text evidence="1">The sequence shown here is derived from an EMBL/GenBank/DDBJ whole genome shotgun (WGS) entry which is preliminary data.</text>
</comment>
<dbReference type="Gene3D" id="3.40.50.300">
    <property type="entry name" value="P-loop containing nucleotide triphosphate hydrolases"/>
    <property type="match status" value="1"/>
</dbReference>
<evidence type="ECO:0000313" key="2">
    <source>
        <dbReference type="Proteomes" id="UP000270581"/>
    </source>
</evidence>